<protein>
    <submittedName>
        <fullName evidence="1">Uncharacterized protein</fullName>
    </submittedName>
</protein>
<dbReference type="InterPro" id="IPR047715">
    <property type="entry name" value="EboA_dom"/>
</dbReference>
<dbReference type="Proteomes" id="UP000238322">
    <property type="component" value="Unassembled WGS sequence"/>
</dbReference>
<reference evidence="1 2" key="1">
    <citation type="submission" date="2018-02" db="EMBL/GenBank/DDBJ databases">
        <title>Comparative genomes isolates from brazilian mangrove.</title>
        <authorList>
            <person name="Araujo J.E."/>
            <person name="Taketani R.G."/>
            <person name="Silva M.C.P."/>
            <person name="Loureco M.V."/>
            <person name="Andreote F.D."/>
        </authorList>
    </citation>
    <scope>NUCLEOTIDE SEQUENCE [LARGE SCALE GENOMIC DNA]</scope>
    <source>
        <strain evidence="1 2">Hex-1 MGV</strain>
    </source>
</reference>
<accession>A0A2S8FKV1</accession>
<dbReference type="NCBIfam" id="NF035938">
    <property type="entry name" value="EboA_domain"/>
    <property type="match status" value="1"/>
</dbReference>
<evidence type="ECO:0000313" key="1">
    <source>
        <dbReference type="EMBL" id="PQO32809.1"/>
    </source>
</evidence>
<evidence type="ECO:0000313" key="2">
    <source>
        <dbReference type="Proteomes" id="UP000238322"/>
    </source>
</evidence>
<organism evidence="1 2">
    <name type="scientific">Blastopirellula marina</name>
    <dbReference type="NCBI Taxonomy" id="124"/>
    <lineage>
        <taxon>Bacteria</taxon>
        <taxon>Pseudomonadati</taxon>
        <taxon>Planctomycetota</taxon>
        <taxon>Planctomycetia</taxon>
        <taxon>Pirellulales</taxon>
        <taxon>Pirellulaceae</taxon>
        <taxon>Blastopirellula</taxon>
    </lineage>
</organism>
<gene>
    <name evidence="1" type="ORF">C5Y83_21730</name>
</gene>
<dbReference type="RefSeq" id="WP_105331821.1">
    <property type="nucleotide sequence ID" value="NZ_PUHY01000012.1"/>
</dbReference>
<dbReference type="EMBL" id="PUHY01000012">
    <property type="protein sequence ID" value="PQO32809.1"/>
    <property type="molecule type" value="Genomic_DNA"/>
</dbReference>
<proteinExistence type="predicted"/>
<dbReference type="OrthoDB" id="325673at2"/>
<dbReference type="AlphaFoldDB" id="A0A2S8FKV1"/>
<sequence>MSYTPIQLLENWILRQASDAGQAWLDTQREAVASGDPKSLYLAFGFAPRKIGKADLELTERDLNDAAESRPGWQPQTWTIDQAARVLLLMSLPSEDDAAYLATIEKLFQTAEIREQICLYQALQLLPHQELFDDRLAEGIRTNIKTVFCAIAHCNPLPMELMSEPAWNQMVLKALFIGAALDPIEGLDQRVNPELARMLIDFAHERRAAKRPIPVELWRVAAPFADEIALEDMKALYTSGENLEKSAIALALVSTALDEADEILKTDPEVAKRAESGDITWRGIAEQAYASEN</sequence>
<name>A0A2S8FKV1_9BACT</name>
<comment type="caution">
    <text evidence="1">The sequence shown here is derived from an EMBL/GenBank/DDBJ whole genome shotgun (WGS) entry which is preliminary data.</text>
</comment>